<proteinExistence type="predicted"/>
<dbReference type="InterPro" id="IPR036249">
    <property type="entry name" value="Thioredoxin-like_sf"/>
</dbReference>
<dbReference type="SUPFAM" id="SSF48208">
    <property type="entry name" value="Six-hairpin glycosidases"/>
    <property type="match status" value="1"/>
</dbReference>
<dbReference type="Gene3D" id="1.50.10.20">
    <property type="match status" value="1"/>
</dbReference>
<gene>
    <name evidence="2" type="ORF">ACFSJU_15140</name>
</gene>
<dbReference type="PANTHER" id="PTHR42899:SF1">
    <property type="entry name" value="SPERMATOGENESIS-ASSOCIATED PROTEIN 20"/>
    <property type="match status" value="1"/>
</dbReference>
<organism evidence="2 3">
    <name type="scientific">Paradesertivirga mongoliensis</name>
    <dbReference type="NCBI Taxonomy" id="2100740"/>
    <lineage>
        <taxon>Bacteria</taxon>
        <taxon>Pseudomonadati</taxon>
        <taxon>Bacteroidota</taxon>
        <taxon>Sphingobacteriia</taxon>
        <taxon>Sphingobacteriales</taxon>
        <taxon>Sphingobacteriaceae</taxon>
        <taxon>Paradesertivirga</taxon>
    </lineage>
</organism>
<dbReference type="PANTHER" id="PTHR42899">
    <property type="entry name" value="SPERMATOGENESIS-ASSOCIATED PROTEIN 20"/>
    <property type="match status" value="1"/>
</dbReference>
<dbReference type="SUPFAM" id="SSF52833">
    <property type="entry name" value="Thioredoxin-like"/>
    <property type="match status" value="1"/>
</dbReference>
<feature type="domain" description="Spermatogenesis-associated protein 20-like TRX" evidence="1">
    <location>
        <begin position="3"/>
        <end position="157"/>
    </location>
</feature>
<dbReference type="EMBL" id="JBHUHZ010000002">
    <property type="protein sequence ID" value="MFD2163743.1"/>
    <property type="molecule type" value="Genomic_DNA"/>
</dbReference>
<dbReference type="PIRSF" id="PIRSF006402">
    <property type="entry name" value="UCP006402_thioredoxin"/>
    <property type="match status" value="1"/>
</dbReference>
<keyword evidence="3" id="KW-1185">Reference proteome</keyword>
<sequence length="671" mass="77419">MSNRLSKETSPYLLQHANNPVDWYPWGNEALSRAKEENKLILVSVGYSACHWCHVMEHESFEDSEVAEIMNEHFICIKVDREERPDVDQVYMTAVQLMTGQGGWPLNCICLPDQRPVYGGTYFGKNNWKNLLLNLANFWKEKPEEAIEYADKLTNGIQQSESLNLSDETFEYSRKDLEEIFEPLKRSFDMAEGGYNRAPKFPLPNNWQFILRYARLMKDEAARVATGLTLEKMAFGGIYDHIGGGFARYSVDGFWHVPHFEKMLYDNAQLVSLYSEAYQYSPNELYKNVVYETLEWVKREMTSPKGGFYSALDADSEGVEGKFYTFTRKEVQEVLGEDFELFCLYYNITEGGNWEEERTNVLMRTEDDETFAADSNISVEELRSKIQIQKQRLFEVRQQRIRPGLDNKILASWNGMMLKGFADAYKVFNEKEFLSIAISNAEFISKHLLSEGGRLCRIYKEKEGDALSGVAFLDDYALVIDGFITLYEATFAEKWLSTARDLCEYALQNFYDPGTGMLFYTSQHDEELIARKYELLDNVIPASNSVMANVLLKLGHFFDDEMYLVQSRQMLQNIFPQVKTYASGYSNWAILLMNEVFGLYEIAITGAQAEDKRREIEKSFIPNKIMLGGITGTLPLLQDKWTNETKIFVCKNRTCQLPVTEVSEALKQIFN</sequence>
<dbReference type="Proteomes" id="UP001597387">
    <property type="component" value="Unassembled WGS sequence"/>
</dbReference>
<evidence type="ECO:0000313" key="2">
    <source>
        <dbReference type="EMBL" id="MFD2163743.1"/>
    </source>
</evidence>
<accession>A0ABW4ZP20</accession>
<dbReference type="Gene3D" id="3.40.30.10">
    <property type="entry name" value="Glutaredoxin"/>
    <property type="match status" value="1"/>
</dbReference>
<dbReference type="Pfam" id="PF03190">
    <property type="entry name" value="Thioredox_DsbH"/>
    <property type="match status" value="1"/>
</dbReference>
<dbReference type="CDD" id="cd02955">
    <property type="entry name" value="SSP411"/>
    <property type="match status" value="1"/>
</dbReference>
<dbReference type="InterPro" id="IPR004879">
    <property type="entry name" value="Ssp411-like_TRX"/>
</dbReference>
<dbReference type="InterPro" id="IPR024705">
    <property type="entry name" value="Ssp411"/>
</dbReference>
<dbReference type="RefSeq" id="WP_255900314.1">
    <property type="nucleotide sequence ID" value="NZ_JAFMZO010000002.1"/>
</dbReference>
<evidence type="ECO:0000313" key="3">
    <source>
        <dbReference type="Proteomes" id="UP001597387"/>
    </source>
</evidence>
<reference evidence="3" key="1">
    <citation type="journal article" date="2019" name="Int. J. Syst. Evol. Microbiol.">
        <title>The Global Catalogue of Microorganisms (GCM) 10K type strain sequencing project: providing services to taxonomists for standard genome sequencing and annotation.</title>
        <authorList>
            <consortium name="The Broad Institute Genomics Platform"/>
            <consortium name="The Broad Institute Genome Sequencing Center for Infectious Disease"/>
            <person name="Wu L."/>
            <person name="Ma J."/>
        </authorList>
    </citation>
    <scope>NUCLEOTIDE SEQUENCE [LARGE SCALE GENOMIC DNA]</scope>
    <source>
        <strain evidence="3">KCTC 42217</strain>
    </source>
</reference>
<name>A0ABW4ZP20_9SPHI</name>
<evidence type="ECO:0000259" key="1">
    <source>
        <dbReference type="Pfam" id="PF03190"/>
    </source>
</evidence>
<comment type="caution">
    <text evidence="2">The sequence shown here is derived from an EMBL/GenBank/DDBJ whole genome shotgun (WGS) entry which is preliminary data.</text>
</comment>
<dbReference type="InterPro" id="IPR008928">
    <property type="entry name" value="6-hairpin_glycosidase_sf"/>
</dbReference>
<protein>
    <submittedName>
        <fullName evidence="2">Thioredoxin domain-containing protein</fullName>
    </submittedName>
</protein>